<dbReference type="RefSeq" id="WP_257742282.1">
    <property type="nucleotide sequence ID" value="NZ_CP096115.1"/>
</dbReference>
<dbReference type="Proteomes" id="UP001060368">
    <property type="component" value="Chromosome"/>
</dbReference>
<keyword evidence="1" id="KW-0812">Transmembrane</keyword>
<gene>
    <name evidence="2" type="ORF">L6E24_12325</name>
</gene>
<keyword evidence="1" id="KW-1133">Transmembrane helix</keyword>
<reference evidence="2" key="1">
    <citation type="submission" date="2022-04" db="EMBL/GenBank/DDBJ databases">
        <title>Complete genome of Methanoplanus endosymbiosus DSM 3599.</title>
        <authorList>
            <person name="Chen S.-C."/>
            <person name="You Y.-T."/>
            <person name="Zhou Y.-Z."/>
            <person name="Lai M.-C."/>
        </authorList>
    </citation>
    <scope>NUCLEOTIDE SEQUENCE</scope>
    <source>
        <strain evidence="2">DSM 3599</strain>
    </source>
</reference>
<dbReference type="KEGG" id="mend:L6E24_12325"/>
<evidence type="ECO:0000313" key="3">
    <source>
        <dbReference type="Proteomes" id="UP001060368"/>
    </source>
</evidence>
<evidence type="ECO:0000313" key="2">
    <source>
        <dbReference type="EMBL" id="UUX92130.1"/>
    </source>
</evidence>
<dbReference type="GeneID" id="74308501"/>
<dbReference type="EMBL" id="CP096115">
    <property type="protein sequence ID" value="UUX92130.1"/>
    <property type="molecule type" value="Genomic_DNA"/>
</dbReference>
<keyword evidence="3" id="KW-1185">Reference proteome</keyword>
<sequence>MMMDKCLKTEWNGEYYEVQRFNRTLNIFIVGILLLTSWYSFYIQIIAKIPFGNNPAPDYIVILIAVIFGILFPAFFIVLKLEINVNDNCLRFRFYPIHIKWKEIALSEISAAEEVKFRPIMEYGGWGIRFRRGIKAYIMKGNEGVMLTFADGKQILLGSQKTGMLLEAMRKK</sequence>
<organism evidence="2 3">
    <name type="scientific">Methanoplanus endosymbiosus</name>
    <dbReference type="NCBI Taxonomy" id="33865"/>
    <lineage>
        <taxon>Archaea</taxon>
        <taxon>Methanobacteriati</taxon>
        <taxon>Methanobacteriota</taxon>
        <taxon>Stenosarchaea group</taxon>
        <taxon>Methanomicrobia</taxon>
        <taxon>Methanomicrobiales</taxon>
        <taxon>Methanomicrobiaceae</taxon>
        <taxon>Methanoplanus</taxon>
    </lineage>
</organism>
<keyword evidence="1" id="KW-0472">Membrane</keyword>
<feature type="transmembrane region" description="Helical" evidence="1">
    <location>
        <begin position="25"/>
        <end position="47"/>
    </location>
</feature>
<protein>
    <submittedName>
        <fullName evidence="2">Uncharacterized protein</fullName>
    </submittedName>
</protein>
<dbReference type="AlphaFoldDB" id="A0A9E7TJW0"/>
<evidence type="ECO:0000256" key="1">
    <source>
        <dbReference type="SAM" id="Phobius"/>
    </source>
</evidence>
<name>A0A9E7TJW0_9EURY</name>
<feature type="transmembrane region" description="Helical" evidence="1">
    <location>
        <begin position="59"/>
        <end position="79"/>
    </location>
</feature>
<accession>A0A9E7TJW0</accession>
<proteinExistence type="predicted"/>